<gene>
    <name evidence="3" type="ORF">LZC95_27240</name>
</gene>
<dbReference type="InterPro" id="IPR029058">
    <property type="entry name" value="AB_hydrolase_fold"/>
</dbReference>
<evidence type="ECO:0000259" key="1">
    <source>
        <dbReference type="Pfam" id="PF12697"/>
    </source>
</evidence>
<dbReference type="PANTHER" id="PTHR43433:SF5">
    <property type="entry name" value="AB HYDROLASE-1 DOMAIN-CONTAINING PROTEIN"/>
    <property type="match status" value="1"/>
</dbReference>
<protein>
    <submittedName>
        <fullName evidence="3">Alpha/beta hydrolase</fullName>
    </submittedName>
</protein>
<dbReference type="Pfam" id="PF20680">
    <property type="entry name" value="DUF6817"/>
    <property type="match status" value="1"/>
</dbReference>
<dbReference type="Proteomes" id="UP001379533">
    <property type="component" value="Chromosome"/>
</dbReference>
<feature type="domain" description="AB hydrolase-1" evidence="1">
    <location>
        <begin position="18"/>
        <end position="229"/>
    </location>
</feature>
<dbReference type="InterPro" id="IPR050471">
    <property type="entry name" value="AB_hydrolase"/>
</dbReference>
<dbReference type="PANTHER" id="PTHR43433">
    <property type="entry name" value="HYDROLASE, ALPHA/BETA FOLD FAMILY PROTEIN"/>
    <property type="match status" value="1"/>
</dbReference>
<accession>A0ABZ2JYJ2</accession>
<dbReference type="InterPro" id="IPR000073">
    <property type="entry name" value="AB_hydrolase_1"/>
</dbReference>
<dbReference type="SUPFAM" id="SSF53474">
    <property type="entry name" value="alpha/beta-Hydrolases"/>
    <property type="match status" value="1"/>
</dbReference>
<name>A0ABZ2JYJ2_9BACT</name>
<dbReference type="Gene3D" id="3.40.50.1820">
    <property type="entry name" value="alpha/beta hydrolase"/>
    <property type="match status" value="1"/>
</dbReference>
<sequence>MSNSPLASRTLGNQGDVLVFVHGGAGPDLTWARQAPLAERWRLVIPWRRCFEPSPRGPRQDWEIDAEDLLALLARVAPRAHVVAHSYGGLGAAVAAAKEPHRFASLTLIEVPLWFLAEHDPEVVRVMHIAKSVSDPQADPELRQHFMRLAGLPAKHPDTLELERLARNLRDPGEARPDLAAIRAAHVPVAVVSGDHDAGIERTCDALARALGGERVILRGAGHAVARAPKFNDWLASFLESIDPILAFLRVHGADTIEHPGGTLLGHLVRTARRLESWGASPTWVTAGLCHATYGTDGFPRALLTPDRRHELADLIGPEAETIVYAYGCCDRRHGLPLGDPRGEMRDRFTGTLFRPGEETLRAIVELTCANEIDVLEHSPALREAVGRDIAALLRACCTIASPAACRAVDETLRSTGLA</sequence>
<evidence type="ECO:0000259" key="2">
    <source>
        <dbReference type="Pfam" id="PF20680"/>
    </source>
</evidence>
<evidence type="ECO:0000313" key="4">
    <source>
        <dbReference type="Proteomes" id="UP001379533"/>
    </source>
</evidence>
<evidence type="ECO:0000313" key="3">
    <source>
        <dbReference type="EMBL" id="WXA90143.1"/>
    </source>
</evidence>
<dbReference type="GO" id="GO:0016787">
    <property type="term" value="F:hydrolase activity"/>
    <property type="evidence" value="ECO:0007669"/>
    <property type="project" value="UniProtKB-KW"/>
</dbReference>
<dbReference type="Pfam" id="PF12697">
    <property type="entry name" value="Abhydrolase_6"/>
    <property type="match status" value="1"/>
</dbReference>
<dbReference type="EMBL" id="CP089982">
    <property type="protein sequence ID" value="WXA90143.1"/>
    <property type="molecule type" value="Genomic_DNA"/>
</dbReference>
<keyword evidence="4" id="KW-1185">Reference proteome</keyword>
<dbReference type="RefSeq" id="WP_394840756.1">
    <property type="nucleotide sequence ID" value="NZ_CP089982.1"/>
</dbReference>
<organism evidence="3 4">
    <name type="scientific">Pendulispora brunnea</name>
    <dbReference type="NCBI Taxonomy" id="2905690"/>
    <lineage>
        <taxon>Bacteria</taxon>
        <taxon>Pseudomonadati</taxon>
        <taxon>Myxococcota</taxon>
        <taxon>Myxococcia</taxon>
        <taxon>Myxococcales</taxon>
        <taxon>Sorangiineae</taxon>
        <taxon>Pendulisporaceae</taxon>
        <taxon>Pendulispora</taxon>
    </lineage>
</organism>
<proteinExistence type="predicted"/>
<dbReference type="InterPro" id="IPR049202">
    <property type="entry name" value="DUF6817"/>
</dbReference>
<keyword evidence="3" id="KW-0378">Hydrolase</keyword>
<reference evidence="3 4" key="1">
    <citation type="submission" date="2021-12" db="EMBL/GenBank/DDBJ databases">
        <title>Discovery of the Pendulisporaceae a myxobacterial family with distinct sporulation behavior and unique specialized metabolism.</title>
        <authorList>
            <person name="Garcia R."/>
            <person name="Popoff A."/>
            <person name="Bader C.D."/>
            <person name="Loehr J."/>
            <person name="Walesch S."/>
            <person name="Walt C."/>
            <person name="Boldt J."/>
            <person name="Bunk B."/>
            <person name="Haeckl F.J.F.P.J."/>
            <person name="Gunesch A.P."/>
            <person name="Birkelbach J."/>
            <person name="Nuebel U."/>
            <person name="Pietschmann T."/>
            <person name="Bach T."/>
            <person name="Mueller R."/>
        </authorList>
    </citation>
    <scope>NUCLEOTIDE SEQUENCE [LARGE SCALE GENOMIC DNA]</scope>
    <source>
        <strain evidence="3 4">MSr12523</strain>
    </source>
</reference>
<feature type="domain" description="DUF6817" evidence="2">
    <location>
        <begin position="248"/>
        <end position="332"/>
    </location>
</feature>